<accession>A0A7Y0DZY2</accession>
<comment type="caution">
    <text evidence="11">The sequence shown here is derived from an EMBL/GenBank/DDBJ whole genome shotgun (WGS) entry which is preliminary data.</text>
</comment>
<dbReference type="PANTHER" id="PTHR43386">
    <property type="entry name" value="OLIGOPEPTIDE TRANSPORT SYSTEM PERMEASE PROTEIN APPC"/>
    <property type="match status" value="1"/>
</dbReference>
<dbReference type="InterPro" id="IPR050366">
    <property type="entry name" value="BP-dependent_transpt_permease"/>
</dbReference>
<name>A0A7Y0DZY2_9PROT</name>
<reference evidence="11 12" key="1">
    <citation type="submission" date="2020-04" db="EMBL/GenBank/DDBJ databases">
        <title>Rhodospirillaceae bacterium KN72 isolated from deep sea.</title>
        <authorList>
            <person name="Zhang D.-C."/>
        </authorList>
    </citation>
    <scope>NUCLEOTIDE SEQUENCE [LARGE SCALE GENOMIC DNA]</scope>
    <source>
        <strain evidence="11 12">KN72</strain>
    </source>
</reference>
<dbReference type="GO" id="GO:0015833">
    <property type="term" value="P:peptide transport"/>
    <property type="evidence" value="ECO:0007669"/>
    <property type="project" value="UniProtKB-KW"/>
</dbReference>
<feature type="transmembrane region" description="Helical" evidence="9">
    <location>
        <begin position="210"/>
        <end position="239"/>
    </location>
</feature>
<evidence type="ECO:0000256" key="6">
    <source>
        <dbReference type="ARBA" id="ARBA00022927"/>
    </source>
</evidence>
<evidence type="ECO:0000256" key="1">
    <source>
        <dbReference type="ARBA" id="ARBA00004651"/>
    </source>
</evidence>
<keyword evidence="12" id="KW-1185">Reference proteome</keyword>
<proteinExistence type="inferred from homology"/>
<dbReference type="PROSITE" id="PS50928">
    <property type="entry name" value="ABC_TM1"/>
    <property type="match status" value="1"/>
</dbReference>
<feature type="transmembrane region" description="Helical" evidence="9">
    <location>
        <begin position="121"/>
        <end position="143"/>
    </location>
</feature>
<dbReference type="GO" id="GO:0015031">
    <property type="term" value="P:protein transport"/>
    <property type="evidence" value="ECO:0007669"/>
    <property type="project" value="UniProtKB-KW"/>
</dbReference>
<keyword evidence="2 9" id="KW-0813">Transport</keyword>
<keyword evidence="6" id="KW-0653">Protein transport</keyword>
<feature type="domain" description="ABC transmembrane type-1" evidence="10">
    <location>
        <begin position="82"/>
        <end position="282"/>
    </location>
</feature>
<protein>
    <submittedName>
        <fullName evidence="11">ABC transporter permease</fullName>
    </submittedName>
</protein>
<evidence type="ECO:0000256" key="8">
    <source>
        <dbReference type="ARBA" id="ARBA00023136"/>
    </source>
</evidence>
<keyword evidence="3" id="KW-1003">Cell membrane</keyword>
<evidence type="ECO:0000256" key="9">
    <source>
        <dbReference type="RuleBase" id="RU363032"/>
    </source>
</evidence>
<sequence length="299" mass="31458">MISPRSRRILRRFVGHWPGMASAVVLALLCLTALFAPQILTILGLDPFATDLFLLKAPPGPGHPLGTDEAGRDVLARLILASRASLTVGLTTALAASAIGTLIGLWAGYFGGRVDSILMRLTDGAIALPLLPLLIVLSAIDYAKVGLDGLNEGSGLARMVLILSLFAWTTVARLVRAETMSLKTRDFVVAATALGATPGRVLRRHILPNVLGAVIVATTLAIGNVILLESVLSFLGLGLSPPTPSWGGMLTNAQNTLWDRPELALWPGLAIFLTVIAFNFLGDGLRNALAARENPAAGR</sequence>
<evidence type="ECO:0000313" key="12">
    <source>
        <dbReference type="Proteomes" id="UP000539372"/>
    </source>
</evidence>
<dbReference type="SUPFAM" id="SSF161098">
    <property type="entry name" value="MetI-like"/>
    <property type="match status" value="1"/>
</dbReference>
<dbReference type="Pfam" id="PF00528">
    <property type="entry name" value="BPD_transp_1"/>
    <property type="match status" value="1"/>
</dbReference>
<dbReference type="Proteomes" id="UP000539372">
    <property type="component" value="Unassembled WGS sequence"/>
</dbReference>
<organism evidence="11 12">
    <name type="scientific">Pacificispira spongiicola</name>
    <dbReference type="NCBI Taxonomy" id="2729598"/>
    <lineage>
        <taxon>Bacteria</taxon>
        <taxon>Pseudomonadati</taxon>
        <taxon>Pseudomonadota</taxon>
        <taxon>Alphaproteobacteria</taxon>
        <taxon>Rhodospirillales</taxon>
        <taxon>Rhodospirillaceae</taxon>
        <taxon>Pacificispira</taxon>
    </lineage>
</organism>
<evidence type="ECO:0000256" key="2">
    <source>
        <dbReference type="ARBA" id="ARBA00022448"/>
    </source>
</evidence>
<dbReference type="InterPro" id="IPR035906">
    <property type="entry name" value="MetI-like_sf"/>
</dbReference>
<comment type="similarity">
    <text evidence="9">Belongs to the binding-protein-dependent transport system permease family.</text>
</comment>
<dbReference type="Gene3D" id="1.10.3720.10">
    <property type="entry name" value="MetI-like"/>
    <property type="match status" value="1"/>
</dbReference>
<evidence type="ECO:0000256" key="4">
    <source>
        <dbReference type="ARBA" id="ARBA00022692"/>
    </source>
</evidence>
<dbReference type="AlphaFoldDB" id="A0A7Y0DZY2"/>
<dbReference type="PANTHER" id="PTHR43386:SF1">
    <property type="entry name" value="D,D-DIPEPTIDE TRANSPORT SYSTEM PERMEASE PROTEIN DDPC-RELATED"/>
    <property type="match status" value="1"/>
</dbReference>
<dbReference type="EMBL" id="JABBNT010000002">
    <property type="protein sequence ID" value="NMM44695.1"/>
    <property type="molecule type" value="Genomic_DNA"/>
</dbReference>
<keyword evidence="5" id="KW-0571">Peptide transport</keyword>
<evidence type="ECO:0000259" key="10">
    <source>
        <dbReference type="PROSITE" id="PS50928"/>
    </source>
</evidence>
<evidence type="ECO:0000313" key="11">
    <source>
        <dbReference type="EMBL" id="NMM44695.1"/>
    </source>
</evidence>
<dbReference type="InterPro" id="IPR000515">
    <property type="entry name" value="MetI-like"/>
</dbReference>
<feature type="transmembrane region" description="Helical" evidence="9">
    <location>
        <begin position="86"/>
        <end position="109"/>
    </location>
</feature>
<keyword evidence="8 9" id="KW-0472">Membrane</keyword>
<dbReference type="CDD" id="cd06261">
    <property type="entry name" value="TM_PBP2"/>
    <property type="match status" value="1"/>
</dbReference>
<evidence type="ECO:0000256" key="5">
    <source>
        <dbReference type="ARBA" id="ARBA00022856"/>
    </source>
</evidence>
<dbReference type="Pfam" id="PF12911">
    <property type="entry name" value="OppC_N"/>
    <property type="match status" value="1"/>
</dbReference>
<dbReference type="InterPro" id="IPR025966">
    <property type="entry name" value="OppC_N"/>
</dbReference>
<evidence type="ECO:0000256" key="7">
    <source>
        <dbReference type="ARBA" id="ARBA00022989"/>
    </source>
</evidence>
<gene>
    <name evidence="11" type="ORF">HH303_09395</name>
</gene>
<dbReference type="GO" id="GO:0005886">
    <property type="term" value="C:plasma membrane"/>
    <property type="evidence" value="ECO:0007669"/>
    <property type="project" value="UniProtKB-SubCell"/>
</dbReference>
<feature type="transmembrane region" description="Helical" evidence="9">
    <location>
        <begin position="263"/>
        <end position="282"/>
    </location>
</feature>
<keyword evidence="7 9" id="KW-1133">Transmembrane helix</keyword>
<evidence type="ECO:0000256" key="3">
    <source>
        <dbReference type="ARBA" id="ARBA00022475"/>
    </source>
</evidence>
<comment type="subcellular location">
    <subcellularLocation>
        <location evidence="1 9">Cell membrane</location>
        <topology evidence="1 9">Multi-pass membrane protein</topology>
    </subcellularLocation>
</comment>
<dbReference type="GO" id="GO:0055085">
    <property type="term" value="P:transmembrane transport"/>
    <property type="evidence" value="ECO:0007669"/>
    <property type="project" value="InterPro"/>
</dbReference>
<feature type="transmembrane region" description="Helical" evidence="9">
    <location>
        <begin position="21"/>
        <end position="45"/>
    </location>
</feature>
<keyword evidence="4 9" id="KW-0812">Transmembrane</keyword>
<feature type="transmembrane region" description="Helical" evidence="9">
    <location>
        <begin position="155"/>
        <end position="175"/>
    </location>
</feature>
<dbReference type="RefSeq" id="WP_169625038.1">
    <property type="nucleotide sequence ID" value="NZ_JABBNT010000002.1"/>
</dbReference>